<dbReference type="OMA" id="PRYEAGA"/>
<keyword evidence="2" id="KW-0472">Membrane</keyword>
<dbReference type="AlphaFoldDB" id="A0A8J5XS80"/>
<gene>
    <name evidence="4" type="ORF">KFE25_006014</name>
</gene>
<proteinExistence type="predicted"/>
<keyword evidence="5" id="KW-1185">Reference proteome</keyword>
<reference evidence="4" key="1">
    <citation type="submission" date="2021-05" db="EMBL/GenBank/DDBJ databases">
        <title>The genome of the haptophyte Pavlova lutheri (Diacronema luteri, Pavlovales) - a model for lipid biosynthesis in eukaryotic algae.</title>
        <authorList>
            <person name="Hulatt C.J."/>
            <person name="Posewitz M.C."/>
        </authorList>
    </citation>
    <scope>NUCLEOTIDE SEQUENCE</scope>
    <source>
        <strain evidence="4">NIVA-4/92</strain>
    </source>
</reference>
<comment type="caution">
    <text evidence="4">The sequence shown here is derived from an EMBL/GenBank/DDBJ whole genome shotgun (WGS) entry which is preliminary data.</text>
</comment>
<organism evidence="4 5">
    <name type="scientific">Diacronema lutheri</name>
    <name type="common">Unicellular marine alga</name>
    <name type="synonym">Monochrysis lutheri</name>
    <dbReference type="NCBI Taxonomy" id="2081491"/>
    <lineage>
        <taxon>Eukaryota</taxon>
        <taxon>Haptista</taxon>
        <taxon>Haptophyta</taxon>
        <taxon>Pavlovophyceae</taxon>
        <taxon>Pavlovales</taxon>
        <taxon>Pavlovaceae</taxon>
        <taxon>Diacronema</taxon>
    </lineage>
</organism>
<feature type="transmembrane region" description="Helical" evidence="2">
    <location>
        <begin position="134"/>
        <end position="154"/>
    </location>
</feature>
<dbReference type="OrthoDB" id="10572207at2759"/>
<keyword evidence="2" id="KW-0812">Transmembrane</keyword>
<evidence type="ECO:0000256" key="1">
    <source>
        <dbReference type="SAM" id="MobiDB-lite"/>
    </source>
</evidence>
<accession>A0A8J5XS80</accession>
<feature type="signal peptide" evidence="3">
    <location>
        <begin position="1"/>
        <end position="23"/>
    </location>
</feature>
<feature type="region of interest" description="Disordered" evidence="1">
    <location>
        <begin position="36"/>
        <end position="59"/>
    </location>
</feature>
<keyword evidence="3" id="KW-0732">Signal</keyword>
<evidence type="ECO:0000256" key="3">
    <source>
        <dbReference type="SAM" id="SignalP"/>
    </source>
</evidence>
<evidence type="ECO:0000313" key="5">
    <source>
        <dbReference type="Proteomes" id="UP000751190"/>
    </source>
</evidence>
<feature type="chain" id="PRO_5035222106" evidence="3">
    <location>
        <begin position="24"/>
        <end position="217"/>
    </location>
</feature>
<dbReference type="EMBL" id="JAGTXO010000002">
    <property type="protein sequence ID" value="KAG8469559.1"/>
    <property type="molecule type" value="Genomic_DNA"/>
</dbReference>
<sequence>MALAALALLALGWQGCSPPRLSASRLRSSVVALAGNEKGGFGQAPKPKSKAPPAPPLDAVRAEVPNDAARAPRYEAGAESVLARAGITRTSSSRQLRDAAFKEPTVPSTAQPAPPPPGPLASVPMEVQNQMEQVFVTFCGLALVFFITCGFATIEDAYLTVTKSEPPAFVAPILPFLSKSFTPSLGGVLACSITLGIFKQAQFSDPGTGLVYKEEDE</sequence>
<keyword evidence="2" id="KW-1133">Transmembrane helix</keyword>
<evidence type="ECO:0000313" key="4">
    <source>
        <dbReference type="EMBL" id="KAG8469559.1"/>
    </source>
</evidence>
<name>A0A8J5XS80_DIALT</name>
<feature type="region of interest" description="Disordered" evidence="1">
    <location>
        <begin position="88"/>
        <end position="121"/>
    </location>
</feature>
<dbReference type="Proteomes" id="UP000751190">
    <property type="component" value="Unassembled WGS sequence"/>
</dbReference>
<evidence type="ECO:0000256" key="2">
    <source>
        <dbReference type="SAM" id="Phobius"/>
    </source>
</evidence>
<protein>
    <submittedName>
        <fullName evidence="4">Uncharacterized protein</fullName>
    </submittedName>
</protein>